<dbReference type="SUPFAM" id="SSF52540">
    <property type="entry name" value="P-loop containing nucleoside triphosphate hydrolases"/>
    <property type="match status" value="1"/>
</dbReference>
<dbReference type="PROSITE" id="PS51039">
    <property type="entry name" value="ZF_AN1"/>
    <property type="match status" value="1"/>
</dbReference>
<keyword evidence="12" id="KW-0694">RNA-binding</keyword>
<dbReference type="FunFam" id="3.40.50.300:FF:001146">
    <property type="entry name" value="DNA-binding protein SMUBP-2 isoform X1"/>
    <property type="match status" value="1"/>
</dbReference>
<dbReference type="InterPro" id="IPR050534">
    <property type="entry name" value="Coronavir_polyprotein_1ab"/>
</dbReference>
<dbReference type="InterPro" id="IPR041679">
    <property type="entry name" value="DNA2/NAM7-like_C"/>
</dbReference>
<evidence type="ECO:0000256" key="3">
    <source>
        <dbReference type="ARBA" id="ARBA00007913"/>
    </source>
</evidence>
<dbReference type="GO" id="GO:0043139">
    <property type="term" value="F:5'-3' DNA helicase activity"/>
    <property type="evidence" value="ECO:0007669"/>
    <property type="project" value="TreeGrafter"/>
</dbReference>
<evidence type="ECO:0000256" key="1">
    <source>
        <dbReference type="ARBA" id="ARBA00004123"/>
    </source>
</evidence>
<keyword evidence="13" id="KW-0539">Nucleus</keyword>
<dbReference type="SMART" id="SM00487">
    <property type="entry name" value="DEXDc"/>
    <property type="match status" value="1"/>
</dbReference>
<dbReference type="GO" id="GO:0005737">
    <property type="term" value="C:cytoplasm"/>
    <property type="evidence" value="ECO:0007669"/>
    <property type="project" value="UniProtKB-SubCell"/>
</dbReference>
<comment type="subcellular location">
    <subcellularLocation>
        <location evidence="2">Cytoplasm</location>
    </subcellularLocation>
    <subcellularLocation>
        <location evidence="1">Nucleus</location>
    </subcellularLocation>
</comment>
<comment type="similarity">
    <text evidence="3">Belongs to the DNA2/NAM7 helicase family.</text>
</comment>
<evidence type="ECO:0000259" key="18">
    <source>
        <dbReference type="PROSITE" id="PS51039"/>
    </source>
</evidence>
<dbReference type="NCBIfam" id="TIGR00376">
    <property type="entry name" value="IGHMBP2 family helicase"/>
    <property type="match status" value="1"/>
</dbReference>
<dbReference type="InterPro" id="IPR000058">
    <property type="entry name" value="Znf_AN1"/>
</dbReference>
<dbReference type="GO" id="GO:0005524">
    <property type="term" value="F:ATP binding"/>
    <property type="evidence" value="ECO:0007669"/>
    <property type="project" value="UniProtKB-KW"/>
</dbReference>
<evidence type="ECO:0000256" key="2">
    <source>
        <dbReference type="ARBA" id="ARBA00004496"/>
    </source>
</evidence>
<dbReference type="InterPro" id="IPR048761">
    <property type="entry name" value="SMUBP-2_HCS1_1B"/>
</dbReference>
<protein>
    <submittedName>
        <fullName evidence="20">DNA-binding protein SMUBP-2</fullName>
    </submittedName>
</protein>
<evidence type="ECO:0000313" key="21">
    <source>
        <dbReference type="Proteomes" id="UP000887116"/>
    </source>
</evidence>
<dbReference type="Pfam" id="PF01428">
    <property type="entry name" value="zf-AN1"/>
    <property type="match status" value="1"/>
</dbReference>
<organism evidence="20 21">
    <name type="scientific">Trichonephila clavata</name>
    <name type="common">Joro spider</name>
    <name type="synonym">Nephila clavata</name>
    <dbReference type="NCBI Taxonomy" id="2740835"/>
    <lineage>
        <taxon>Eukaryota</taxon>
        <taxon>Metazoa</taxon>
        <taxon>Ecdysozoa</taxon>
        <taxon>Arthropoda</taxon>
        <taxon>Chelicerata</taxon>
        <taxon>Arachnida</taxon>
        <taxon>Araneae</taxon>
        <taxon>Araneomorphae</taxon>
        <taxon>Entelegynae</taxon>
        <taxon>Araneoidea</taxon>
        <taxon>Nephilidae</taxon>
        <taxon>Trichonephila</taxon>
    </lineage>
</organism>
<dbReference type="Gene3D" id="3.40.50.300">
    <property type="entry name" value="P-loop containing nucleotide triphosphate hydrolases"/>
    <property type="match status" value="2"/>
</dbReference>
<dbReference type="SUPFAM" id="SSF82708">
    <property type="entry name" value="R3H domain"/>
    <property type="match status" value="1"/>
</dbReference>
<dbReference type="Pfam" id="PF21138">
    <property type="entry name" value="SMUBP-2_HCS1_1B"/>
    <property type="match status" value="1"/>
</dbReference>
<feature type="compositionally biased region" description="Basic and acidic residues" evidence="16">
    <location>
        <begin position="886"/>
        <end position="897"/>
    </location>
</feature>
<evidence type="ECO:0000256" key="11">
    <source>
        <dbReference type="ARBA" id="ARBA00022840"/>
    </source>
</evidence>
<sequence length="1024" mass="114916">MFWHACGAWVPLWCGLSISLMFTISNPLNFAFVAFYIFPINQSTKTEGLCLYYLFRFKSKMTEQEMDLGKEEMLDNCDRFAAKHLELLELEREAEIEENKCLQEGCSVKSLQKKGVCIPKLRISSTTTGLFGRTLLNFGTFFGNGTLPTHTISSGDIVGIGSLNSDGKIEIVTSGVVTRVTDSIISVAFEKNSNFSDLENDDQYMVIKIANDVTYKRLKRLLKTLGSKGREHRLVDVLFGDRKPSSCEESSLKNISFCNSNLNDQQKEAVRFSLLQKDVAIIHGPPGTGKTTTVVECILQAISQKLKILACAPSNIAVDNLVEKLAGHKIKMVRLGHPARFFTSIQQYSLDAIVSCYDGSNVVEELHKEINKIRDKISKTKGASNRKSLWAENRYLLKEVKEREKFIVKQILNNCDIVLCTLTSGSDDGPLKYVDKDHFDICFIDECSQAIEAACWIPLLKVKRCVLAGDHNQLPPTIISKKAASEGLELTLMERLLKLHGNDIKKMLTIQYRMNQVIMQWPSEQLYENKLIAHESVQSHLLKDLPGIENNDDTATPLLLIDTTGYGLHELQVEDDESKGNEGEADLVVMHVNNLVKSGLNSADIAVITPYNLQVDLIKSRLGGRYPKLEVKSVDGFQGREKEAIVLSLVRSNDNGEVGFLAEDRRINVAITRAKRHLAVICDSKTVSHHGFLKSFVNYCEDKGEVRTAFQYESEISYYPSIKQNTSSTKTEGKKSNARSKKKEETKKKPVSKSQSLNNASLPQKSCFHAEDKKYTEETYEHVLADFINSSKVSLALPTSLSSFERRTVHEIAEKLGLIHISTGEGENRYIEVKKRINKSSDASIEIVDSNIASTSNALEVIKEEKEEGNTETISKSKPKKSQKPPAEKSKPTEKSKPKSKLKVLKLKDSSDAEDDFDALIEQVVKADKTCRFHTCKKSVVILSQDCKFCKGRFCYSHFIPEAHGCGDAAKAFARSQVRKDGVIYPGSGRPEKKQDPIKHNYLQNKLDKKLKEFSDKRKLQKKE</sequence>
<evidence type="ECO:0000256" key="16">
    <source>
        <dbReference type="SAM" id="MobiDB-lite"/>
    </source>
</evidence>
<feature type="domain" description="R3H" evidence="19">
    <location>
        <begin position="774"/>
        <end position="837"/>
    </location>
</feature>
<keyword evidence="7 15" id="KW-0863">Zinc-finger</keyword>
<keyword evidence="11" id="KW-0067">ATP-binding</keyword>
<dbReference type="GO" id="GO:0003677">
    <property type="term" value="F:DNA binding"/>
    <property type="evidence" value="ECO:0007669"/>
    <property type="project" value="UniProtKB-KW"/>
</dbReference>
<proteinExistence type="inferred from homology"/>
<dbReference type="Pfam" id="PF13087">
    <property type="entry name" value="AAA_12"/>
    <property type="match status" value="1"/>
</dbReference>
<dbReference type="EMBL" id="BMAO01019030">
    <property type="protein sequence ID" value="GFR27892.1"/>
    <property type="molecule type" value="Genomic_DNA"/>
</dbReference>
<dbReference type="AlphaFoldDB" id="A0A8X6M0X2"/>
<keyword evidence="9" id="KW-0347">Helicase</keyword>
<evidence type="ECO:0000256" key="15">
    <source>
        <dbReference type="PROSITE-ProRule" id="PRU00449"/>
    </source>
</evidence>
<dbReference type="CDD" id="cd18044">
    <property type="entry name" value="DEXXQc_SMUBP2"/>
    <property type="match status" value="1"/>
</dbReference>
<keyword evidence="21" id="KW-1185">Reference proteome</keyword>
<feature type="domain" description="AN1-type" evidence="18">
    <location>
        <begin position="925"/>
        <end position="974"/>
    </location>
</feature>
<dbReference type="Gene3D" id="2.40.30.270">
    <property type="match status" value="1"/>
</dbReference>
<dbReference type="PANTHER" id="PTHR43788:SF8">
    <property type="entry name" value="DNA-BINDING PROTEIN SMUBP-2"/>
    <property type="match status" value="1"/>
</dbReference>
<evidence type="ECO:0000259" key="19">
    <source>
        <dbReference type="PROSITE" id="PS51061"/>
    </source>
</evidence>
<feature type="region of interest" description="Disordered" evidence="16">
    <location>
        <begin position="725"/>
        <end position="759"/>
    </location>
</feature>
<evidence type="ECO:0000256" key="6">
    <source>
        <dbReference type="ARBA" id="ARBA00022741"/>
    </source>
</evidence>
<dbReference type="OrthoDB" id="6513042at2759"/>
<dbReference type="Pfam" id="PF01424">
    <property type="entry name" value="R3H"/>
    <property type="match status" value="1"/>
</dbReference>
<keyword evidence="17" id="KW-1133">Transmembrane helix</keyword>
<accession>A0A8X6M0X2</accession>
<dbReference type="GO" id="GO:0005634">
    <property type="term" value="C:nucleus"/>
    <property type="evidence" value="ECO:0007669"/>
    <property type="project" value="UniProtKB-SubCell"/>
</dbReference>
<evidence type="ECO:0000256" key="13">
    <source>
        <dbReference type="ARBA" id="ARBA00023242"/>
    </source>
</evidence>
<dbReference type="InterPro" id="IPR036867">
    <property type="entry name" value="R3H_dom_sf"/>
</dbReference>
<evidence type="ECO:0000256" key="9">
    <source>
        <dbReference type="ARBA" id="ARBA00022806"/>
    </source>
</evidence>
<dbReference type="PANTHER" id="PTHR43788">
    <property type="entry name" value="DNA2/NAM7 HELICASE FAMILY MEMBER"/>
    <property type="match status" value="1"/>
</dbReference>
<evidence type="ECO:0000256" key="10">
    <source>
        <dbReference type="ARBA" id="ARBA00022833"/>
    </source>
</evidence>
<dbReference type="InterPro" id="IPR027417">
    <property type="entry name" value="P-loop_NTPase"/>
</dbReference>
<evidence type="ECO:0000256" key="12">
    <source>
        <dbReference type="ARBA" id="ARBA00022884"/>
    </source>
</evidence>
<dbReference type="InterPro" id="IPR035896">
    <property type="entry name" value="AN1-like_Znf"/>
</dbReference>
<dbReference type="InterPro" id="IPR004483">
    <property type="entry name" value="SMUBP-2/Hcs1-like"/>
</dbReference>
<keyword evidence="5" id="KW-0479">Metal-binding</keyword>
<dbReference type="PROSITE" id="PS51061">
    <property type="entry name" value="R3H"/>
    <property type="match status" value="1"/>
</dbReference>
<dbReference type="CDD" id="cd18808">
    <property type="entry name" value="SF1_C_Upf1"/>
    <property type="match status" value="1"/>
</dbReference>
<dbReference type="Proteomes" id="UP000887116">
    <property type="component" value="Unassembled WGS sequence"/>
</dbReference>
<evidence type="ECO:0000256" key="17">
    <source>
        <dbReference type="SAM" id="Phobius"/>
    </source>
</evidence>
<dbReference type="SUPFAM" id="SSF118310">
    <property type="entry name" value="AN1-like Zinc finger"/>
    <property type="match status" value="1"/>
</dbReference>
<feature type="transmembrane region" description="Helical" evidence="17">
    <location>
        <begin position="12"/>
        <end position="38"/>
    </location>
</feature>
<comment type="catalytic activity">
    <reaction evidence="14">
        <text>ATP + H2O = ADP + phosphate + H(+)</text>
        <dbReference type="Rhea" id="RHEA:13065"/>
        <dbReference type="ChEBI" id="CHEBI:15377"/>
        <dbReference type="ChEBI" id="CHEBI:15378"/>
        <dbReference type="ChEBI" id="CHEBI:30616"/>
        <dbReference type="ChEBI" id="CHEBI:43474"/>
        <dbReference type="ChEBI" id="CHEBI:456216"/>
        <dbReference type="EC" id="3.6.4.12"/>
    </reaction>
    <physiologicalReaction direction="left-to-right" evidence="14">
        <dbReference type="Rhea" id="RHEA:13066"/>
    </physiologicalReaction>
</comment>
<dbReference type="GO" id="GO:0016787">
    <property type="term" value="F:hydrolase activity"/>
    <property type="evidence" value="ECO:0007669"/>
    <property type="project" value="UniProtKB-KW"/>
</dbReference>
<dbReference type="FunFam" id="3.30.1370.50:FF:000002">
    <property type="entry name" value="Immunoglobulin mu DNA-binding protein 2"/>
    <property type="match status" value="1"/>
</dbReference>
<dbReference type="InterPro" id="IPR014001">
    <property type="entry name" value="Helicase_ATP-bd"/>
</dbReference>
<dbReference type="InterPro" id="IPR041677">
    <property type="entry name" value="DNA2/NAM7_AAA_11"/>
</dbReference>
<evidence type="ECO:0000256" key="14">
    <source>
        <dbReference type="ARBA" id="ARBA00048432"/>
    </source>
</evidence>
<dbReference type="Gene3D" id="4.10.1110.10">
    <property type="entry name" value="AN1-like Zinc finger"/>
    <property type="match status" value="1"/>
</dbReference>
<keyword evidence="17" id="KW-0472">Membrane</keyword>
<keyword evidence="6" id="KW-0547">Nucleotide-binding</keyword>
<keyword evidence="20" id="KW-0238">DNA-binding</keyword>
<keyword evidence="8" id="KW-0378">Hydrolase</keyword>
<evidence type="ECO:0000256" key="8">
    <source>
        <dbReference type="ARBA" id="ARBA00022801"/>
    </source>
</evidence>
<dbReference type="GO" id="GO:0008270">
    <property type="term" value="F:zinc ion binding"/>
    <property type="evidence" value="ECO:0007669"/>
    <property type="project" value="UniProtKB-KW"/>
</dbReference>
<reference evidence="20" key="1">
    <citation type="submission" date="2020-07" db="EMBL/GenBank/DDBJ databases">
        <title>Multicomponent nature underlies the extraordinary mechanical properties of spider dragline silk.</title>
        <authorList>
            <person name="Kono N."/>
            <person name="Nakamura H."/>
            <person name="Mori M."/>
            <person name="Yoshida Y."/>
            <person name="Ohtoshi R."/>
            <person name="Malay A.D."/>
            <person name="Moran D.A.P."/>
            <person name="Tomita M."/>
            <person name="Numata K."/>
            <person name="Arakawa K."/>
        </authorList>
    </citation>
    <scope>NUCLEOTIDE SEQUENCE</scope>
</reference>
<dbReference type="SMART" id="SM00154">
    <property type="entry name" value="ZnF_AN1"/>
    <property type="match status" value="1"/>
</dbReference>
<keyword evidence="17" id="KW-0812">Transmembrane</keyword>
<dbReference type="Pfam" id="PF13086">
    <property type="entry name" value="AAA_11"/>
    <property type="match status" value="1"/>
</dbReference>
<evidence type="ECO:0000256" key="4">
    <source>
        <dbReference type="ARBA" id="ARBA00022490"/>
    </source>
</evidence>
<dbReference type="InterPro" id="IPR001374">
    <property type="entry name" value="R3H_dom"/>
</dbReference>
<name>A0A8X6M0X2_TRICU</name>
<dbReference type="InterPro" id="IPR047187">
    <property type="entry name" value="SF1_C_Upf1"/>
</dbReference>
<dbReference type="GO" id="GO:0003723">
    <property type="term" value="F:RNA binding"/>
    <property type="evidence" value="ECO:0007669"/>
    <property type="project" value="UniProtKB-KW"/>
</dbReference>
<gene>
    <name evidence="20" type="primary">Ighmbp2</name>
    <name evidence="20" type="ORF">TNCT_162451</name>
</gene>
<evidence type="ECO:0000256" key="7">
    <source>
        <dbReference type="ARBA" id="ARBA00022771"/>
    </source>
</evidence>
<dbReference type="Gene3D" id="3.30.1370.50">
    <property type="entry name" value="R3H-like domain"/>
    <property type="match status" value="1"/>
</dbReference>
<feature type="region of interest" description="Disordered" evidence="16">
    <location>
        <begin position="865"/>
        <end position="903"/>
    </location>
</feature>
<dbReference type="SMART" id="SM00393">
    <property type="entry name" value="R3H"/>
    <property type="match status" value="1"/>
</dbReference>
<comment type="caution">
    <text evidence="20">The sequence shown here is derived from an EMBL/GenBank/DDBJ whole genome shotgun (WGS) entry which is preliminary data.</text>
</comment>
<keyword evidence="4" id="KW-0963">Cytoplasm</keyword>
<evidence type="ECO:0000256" key="5">
    <source>
        <dbReference type="ARBA" id="ARBA00022723"/>
    </source>
</evidence>
<keyword evidence="10" id="KW-0862">Zinc</keyword>
<evidence type="ECO:0000313" key="20">
    <source>
        <dbReference type="EMBL" id="GFR27892.1"/>
    </source>
</evidence>